<dbReference type="Proteomes" id="UP001220377">
    <property type="component" value="Chromosome"/>
</dbReference>
<reference evidence="7 8" key="1">
    <citation type="submission" date="2023-02" db="EMBL/GenBank/DDBJ databases">
        <title>Genome sequence of Lacticaseibacillus sp. KACC 23028.</title>
        <authorList>
            <person name="Kim S."/>
            <person name="Heo J."/>
            <person name="Kwon S.-W."/>
        </authorList>
    </citation>
    <scope>NUCLEOTIDE SEQUENCE [LARGE SCALE GENOMIC DNA]</scope>
    <source>
        <strain evidence="7 8">KACC 23028</strain>
    </source>
</reference>
<dbReference type="PANTHER" id="PTHR43077:SF10">
    <property type="entry name" value="TRANSPORT PERMEASE PROTEIN"/>
    <property type="match status" value="1"/>
</dbReference>
<evidence type="ECO:0000313" key="7">
    <source>
        <dbReference type="EMBL" id="WDF83152.1"/>
    </source>
</evidence>
<sequence length="915" mass="99684">MEILLKVLELFALDWKRIFKSKAASLLMLALLVIPSLYCWFNVWALWDPYTNTSDLKVAVYSADKTAHFQGKDVAIGKQLVGQLKKNDKLGWTFVDSEAEVKRGVQSGKYYAGIYVPENFSSQLLSFVDGKVRKPKLEYYVNEKINAIAPKLTATGASTLQATIGSKFQSTVATTLMGTFNKAGVDLDNNLPMLRRFASLVLDSNEQLPELDSYVEAAQDLQTKMPAIKTKVAQVNSFMGYLPEVNRLAQKVVGANSYLPAVEDAGQMASVVQEKLPEIQTAGQQIKMVDSDWGQLEQTLNKAIKTSKNGLIVLQQVDKTLPAITAAGKNAQDSVGVAQDEIIPAVEKTLPQVQKTVGVGLTMLTNLNDGLAANTTRANQYLSQLQADPDSQAARAGLNNLLAQNQTNLTNGAQTANGLANALQALQRAYDGLNPKTGQPAFTADITRLQNIAKALTGAATHARNAQSLLDKADLTDVQKQLGAIGDAATQFADLNRQLQNSQLPTRVTRFNTTFKQLLNSTSTTLKQLNTKVIPQLPALLGNTESVVQTAIGFMTKYQQQLPAVHQELHDANVMLNGNMGKITSGVNTAVDLYQNDYPTLKGKLQTATGLIQNDLPGLESQLTSDVALMNAKLPVAEKALTQANDLIESDWPLIRTGIQKGAKAIKQGERSVDFDKLIVLLKRDAGKEADFLAKPVELKTKSFYAIPTYGSASAPFYTALCMWVGGLLLSSILSTDFILSDKQHKRYGTKTRFSGRFLTFAVIGLLQALIVALGNMFLIHTYVASPVAFVVASLFLDLMFMGILYALVALFGNVGKGLGIIILVLSISGAGGNFPIQLSGKFFQMINPWLPFTYGVNLLRETVGGIYWPNMWVDIAVLAAYGVLFFLLGLFLKKPLEPFMTRVHENAKKSMIVH</sequence>
<dbReference type="Gene3D" id="3.40.1710.10">
    <property type="entry name" value="abc type-2 transporter like domain"/>
    <property type="match status" value="1"/>
</dbReference>
<evidence type="ECO:0000256" key="1">
    <source>
        <dbReference type="ARBA" id="ARBA00004141"/>
    </source>
</evidence>
<feature type="transmembrane region" description="Helical" evidence="5">
    <location>
        <begin position="26"/>
        <end position="47"/>
    </location>
</feature>
<gene>
    <name evidence="7" type="ORF">PQ472_02645</name>
</gene>
<feature type="transmembrane region" description="Helical" evidence="5">
    <location>
        <begin position="790"/>
        <end position="812"/>
    </location>
</feature>
<evidence type="ECO:0000259" key="6">
    <source>
        <dbReference type="Pfam" id="PF12698"/>
    </source>
</evidence>
<keyword evidence="2 5" id="KW-0812">Transmembrane</keyword>
<feature type="transmembrane region" description="Helical" evidence="5">
    <location>
        <begin position="819"/>
        <end position="837"/>
    </location>
</feature>
<organism evidence="7 8">
    <name type="scientific">Lacticaseibacillus pabuli</name>
    <dbReference type="NCBI Taxonomy" id="3025672"/>
    <lineage>
        <taxon>Bacteria</taxon>
        <taxon>Bacillati</taxon>
        <taxon>Bacillota</taxon>
        <taxon>Bacilli</taxon>
        <taxon>Lactobacillales</taxon>
        <taxon>Lactobacillaceae</taxon>
        <taxon>Lacticaseibacillus</taxon>
    </lineage>
</organism>
<keyword evidence="8" id="KW-1185">Reference proteome</keyword>
<accession>A0ABY7WVZ9</accession>
<dbReference type="EMBL" id="CP117884">
    <property type="protein sequence ID" value="WDF83152.1"/>
    <property type="molecule type" value="Genomic_DNA"/>
</dbReference>
<dbReference type="InterPro" id="IPR017500">
    <property type="entry name" value="Phage_infect_YhgE_N"/>
</dbReference>
<dbReference type="InterPro" id="IPR017501">
    <property type="entry name" value="Phage_infect_YhgE_C"/>
</dbReference>
<protein>
    <submittedName>
        <fullName evidence="7">YhgE/Pip domain-containing protein</fullName>
    </submittedName>
</protein>
<dbReference type="InterPro" id="IPR013525">
    <property type="entry name" value="ABC2_TM"/>
</dbReference>
<feature type="transmembrane region" description="Helical" evidence="5">
    <location>
        <begin position="872"/>
        <end position="893"/>
    </location>
</feature>
<keyword evidence="4 5" id="KW-0472">Membrane</keyword>
<dbReference type="PANTHER" id="PTHR43077">
    <property type="entry name" value="TRANSPORT PERMEASE YVFS-RELATED"/>
    <property type="match status" value="1"/>
</dbReference>
<name>A0ABY7WVZ9_9LACO</name>
<evidence type="ECO:0000256" key="3">
    <source>
        <dbReference type="ARBA" id="ARBA00022989"/>
    </source>
</evidence>
<dbReference type="NCBIfam" id="TIGR03062">
    <property type="entry name" value="pip_yhgE_Cterm"/>
    <property type="match status" value="1"/>
</dbReference>
<evidence type="ECO:0000256" key="4">
    <source>
        <dbReference type="ARBA" id="ARBA00023136"/>
    </source>
</evidence>
<feature type="transmembrane region" description="Helical" evidence="5">
    <location>
        <begin position="761"/>
        <end position="784"/>
    </location>
</feature>
<evidence type="ECO:0000313" key="8">
    <source>
        <dbReference type="Proteomes" id="UP001220377"/>
    </source>
</evidence>
<proteinExistence type="predicted"/>
<keyword evidence="3 5" id="KW-1133">Transmembrane helix</keyword>
<feature type="transmembrane region" description="Helical" evidence="5">
    <location>
        <begin position="717"/>
        <end position="740"/>
    </location>
</feature>
<evidence type="ECO:0000256" key="5">
    <source>
        <dbReference type="SAM" id="Phobius"/>
    </source>
</evidence>
<dbReference type="InterPro" id="IPR051328">
    <property type="entry name" value="T7SS_ABC-Transporter"/>
</dbReference>
<dbReference type="NCBIfam" id="TIGR03061">
    <property type="entry name" value="pip_yhgE_Nterm"/>
    <property type="match status" value="1"/>
</dbReference>
<comment type="subcellular location">
    <subcellularLocation>
        <location evidence="1">Membrane</location>
        <topology evidence="1">Multi-pass membrane protein</topology>
    </subcellularLocation>
</comment>
<evidence type="ECO:0000256" key="2">
    <source>
        <dbReference type="ARBA" id="ARBA00022692"/>
    </source>
</evidence>
<dbReference type="Pfam" id="PF12698">
    <property type="entry name" value="ABC2_membrane_3"/>
    <property type="match status" value="1"/>
</dbReference>
<feature type="domain" description="ABC-2 type transporter transmembrane" evidence="6">
    <location>
        <begin position="30"/>
        <end position="169"/>
    </location>
</feature>